<evidence type="ECO:0000256" key="8">
    <source>
        <dbReference type="ARBA" id="ARBA00034704"/>
    </source>
</evidence>
<dbReference type="SMART" id="SM00129">
    <property type="entry name" value="KISc"/>
    <property type="match status" value="1"/>
</dbReference>
<evidence type="ECO:0000259" key="13">
    <source>
        <dbReference type="PROSITE" id="PS50067"/>
    </source>
</evidence>
<dbReference type="GO" id="GO:0005876">
    <property type="term" value="C:spindle microtubule"/>
    <property type="evidence" value="ECO:0007669"/>
    <property type="project" value="TreeGrafter"/>
</dbReference>
<keyword evidence="6 9" id="KW-0505">Motor protein</keyword>
<sequence length="852" mass="97336">MAAQINTQKKKVGQNIKVVVRVRPFNKKESRGQSRMAVNCISPTEIQTKDKKYCFDRVFQPDCNQLDIYSYIVEPMINDVFAGYNCTVFAYGPTGTGKTHTMIGGDPSSLSSLDWRRNEKAGCIPRVATNIFDEIASRKVNDYNVRVSFLELYNEEIRDLLNSDKRRPPLNIFNDDKGAVFIQNLNEKNVFNSNDIHELLKQGTLRCQTNSTHMNNHSSRSHTVFTITVHIKEADLNGEEVLKTGKINLVDLAGSENIAKSGAKDKKALELANINRSLLTLGRVIQILTEKNNRHVPYRDSKLTRILQDSLGGHTKTCLIATVSPADSSYEVTQCTLEYAMRARDIKNTPMVNEKVTQVEMFKQLTTEIEELKRKLEATQLGEGGSGGAGFFVAQQHWDEIQNQLHVNSNSLTMKNEIMDDMKKRLADLEVIQKIKTRDYEEAMKNCKNKEKIIHKATALLKEHRENLQQEKYLSKNYFQAVQDENTQAKCLLQANNTLTENYNMARFKLKTQYLNSLSNNCLIQEKCRSLQQTIVSGREQLDKMSLTSQSAVTNQMAVLEESARACHQELERCAAWKKEIEDVANNKNGVSEVIEERPSCVSEVMGLVDKGCKNKYTTRNADPLNRLRSRLRNMYHMQIQSKRQQIKLLEQEVKEMVENLEIIDRRTNNFTIEEEEDENMIKQDFISKSTVLPNTGVDLVAQTESVEENFENIKSRLTELINQKIDTETAHLNLNQTHINTMKQMIASTEKSLKMHISEQKSLLETTEKIGKDLLDEWIQAIPADDTPNKVSVNYPKQVGDGPLPRDVLIKKFQEEFDEDISNESFHLNVSTNTEEHLTPRKSNEYSETAT</sequence>
<keyword evidence="5 9" id="KW-0067">ATP-binding</keyword>
<evidence type="ECO:0000256" key="3">
    <source>
        <dbReference type="ARBA" id="ARBA00022701"/>
    </source>
</evidence>
<dbReference type="PRINTS" id="PR00380">
    <property type="entry name" value="KINESINHEAVY"/>
</dbReference>
<feature type="coiled-coil region" evidence="11">
    <location>
        <begin position="633"/>
        <end position="667"/>
    </location>
</feature>
<keyword evidence="15" id="KW-1185">Reference proteome</keyword>
<dbReference type="Proteomes" id="UP001152799">
    <property type="component" value="Unassembled WGS sequence"/>
</dbReference>
<dbReference type="GO" id="GO:0090307">
    <property type="term" value="P:mitotic spindle assembly"/>
    <property type="evidence" value="ECO:0007669"/>
    <property type="project" value="TreeGrafter"/>
</dbReference>
<comment type="similarity">
    <text evidence="8">Belongs to the TRAFAC class myosin-kinesin ATPase superfamily. Kinesin family. KIN-5/BimC subfamily.</text>
</comment>
<evidence type="ECO:0000256" key="4">
    <source>
        <dbReference type="ARBA" id="ARBA00022741"/>
    </source>
</evidence>
<evidence type="ECO:0000256" key="9">
    <source>
        <dbReference type="PROSITE-ProRule" id="PRU00283"/>
    </source>
</evidence>
<evidence type="ECO:0000256" key="6">
    <source>
        <dbReference type="ARBA" id="ARBA00023175"/>
    </source>
</evidence>
<dbReference type="OrthoDB" id="3176171at2759"/>
<keyword evidence="4 9" id="KW-0547">Nucleotide-binding</keyword>
<dbReference type="SUPFAM" id="SSF52540">
    <property type="entry name" value="P-loop containing nucleoside triphosphate hydrolases"/>
    <property type="match status" value="1"/>
</dbReference>
<dbReference type="GO" id="GO:0007018">
    <property type="term" value="P:microtubule-based movement"/>
    <property type="evidence" value="ECO:0007669"/>
    <property type="project" value="InterPro"/>
</dbReference>
<keyword evidence="7" id="KW-0206">Cytoskeleton</keyword>
<accession>A0A9P0DTP9</accession>
<name>A0A9P0DTP9_9CUCU</name>
<reference evidence="14" key="1">
    <citation type="submission" date="2022-01" db="EMBL/GenBank/DDBJ databases">
        <authorList>
            <person name="King R."/>
        </authorList>
    </citation>
    <scope>NUCLEOTIDE SEQUENCE</scope>
</reference>
<evidence type="ECO:0000256" key="12">
    <source>
        <dbReference type="SAM" id="MobiDB-lite"/>
    </source>
</evidence>
<dbReference type="InterPro" id="IPR036961">
    <property type="entry name" value="Kinesin_motor_dom_sf"/>
</dbReference>
<comment type="subcellular location">
    <subcellularLocation>
        <location evidence="1">Cytoplasm</location>
        <location evidence="1">Cytoskeleton</location>
    </subcellularLocation>
</comment>
<keyword evidence="11" id="KW-0175">Coiled coil</keyword>
<dbReference type="PANTHER" id="PTHR47970">
    <property type="entry name" value="KINESIN-LIKE PROTEIN KIF11"/>
    <property type="match status" value="1"/>
</dbReference>
<dbReference type="FunFam" id="3.40.850.10:FF:000019">
    <property type="entry name" value="Kinesin-like protein KIN-5D"/>
    <property type="match status" value="1"/>
</dbReference>
<feature type="region of interest" description="Disordered" evidence="12">
    <location>
        <begin position="829"/>
        <end position="852"/>
    </location>
</feature>
<dbReference type="GO" id="GO:0005524">
    <property type="term" value="F:ATP binding"/>
    <property type="evidence" value="ECO:0007669"/>
    <property type="project" value="UniProtKB-UniRule"/>
</dbReference>
<evidence type="ECO:0000256" key="5">
    <source>
        <dbReference type="ARBA" id="ARBA00022840"/>
    </source>
</evidence>
<comment type="caution">
    <text evidence="14">The sequence shown here is derived from an EMBL/GenBank/DDBJ whole genome shotgun (WGS) entry which is preliminary data.</text>
</comment>
<dbReference type="InterPro" id="IPR001752">
    <property type="entry name" value="Kinesin_motor_dom"/>
</dbReference>
<dbReference type="PROSITE" id="PS00411">
    <property type="entry name" value="KINESIN_MOTOR_1"/>
    <property type="match status" value="1"/>
</dbReference>
<dbReference type="InterPro" id="IPR019821">
    <property type="entry name" value="Kinesin_motor_CS"/>
</dbReference>
<organism evidence="14 15">
    <name type="scientific">Ceutorhynchus assimilis</name>
    <name type="common">cabbage seed weevil</name>
    <dbReference type="NCBI Taxonomy" id="467358"/>
    <lineage>
        <taxon>Eukaryota</taxon>
        <taxon>Metazoa</taxon>
        <taxon>Ecdysozoa</taxon>
        <taxon>Arthropoda</taxon>
        <taxon>Hexapoda</taxon>
        <taxon>Insecta</taxon>
        <taxon>Pterygota</taxon>
        <taxon>Neoptera</taxon>
        <taxon>Endopterygota</taxon>
        <taxon>Coleoptera</taxon>
        <taxon>Polyphaga</taxon>
        <taxon>Cucujiformia</taxon>
        <taxon>Curculionidae</taxon>
        <taxon>Ceutorhynchinae</taxon>
        <taxon>Ceutorhynchus</taxon>
    </lineage>
</organism>
<dbReference type="GO" id="GO:0008017">
    <property type="term" value="F:microtubule binding"/>
    <property type="evidence" value="ECO:0007669"/>
    <property type="project" value="InterPro"/>
</dbReference>
<evidence type="ECO:0000256" key="7">
    <source>
        <dbReference type="ARBA" id="ARBA00023212"/>
    </source>
</evidence>
<dbReference type="Gene3D" id="3.40.850.10">
    <property type="entry name" value="Kinesin motor domain"/>
    <property type="match status" value="1"/>
</dbReference>
<keyword evidence="2" id="KW-0963">Cytoplasm</keyword>
<gene>
    <name evidence="14" type="ORF">CEUTPL_LOCUS14545</name>
</gene>
<dbReference type="GO" id="GO:0072686">
    <property type="term" value="C:mitotic spindle"/>
    <property type="evidence" value="ECO:0007669"/>
    <property type="project" value="TreeGrafter"/>
</dbReference>
<keyword evidence="3 10" id="KW-0493">Microtubule</keyword>
<evidence type="ECO:0000313" key="14">
    <source>
        <dbReference type="EMBL" id="CAH1183048.1"/>
    </source>
</evidence>
<evidence type="ECO:0000256" key="10">
    <source>
        <dbReference type="RuleBase" id="RU000394"/>
    </source>
</evidence>
<evidence type="ECO:0000256" key="1">
    <source>
        <dbReference type="ARBA" id="ARBA00004245"/>
    </source>
</evidence>
<dbReference type="PANTHER" id="PTHR47970:SF12">
    <property type="entry name" value="KINESIN FAMILY MEMBER 11"/>
    <property type="match status" value="1"/>
</dbReference>
<dbReference type="Pfam" id="PF00225">
    <property type="entry name" value="Kinesin"/>
    <property type="match status" value="1"/>
</dbReference>
<proteinExistence type="inferred from homology"/>
<dbReference type="GO" id="GO:0051231">
    <property type="term" value="P:spindle elongation"/>
    <property type="evidence" value="ECO:0007669"/>
    <property type="project" value="TreeGrafter"/>
</dbReference>
<feature type="domain" description="Kinesin motor" evidence="13">
    <location>
        <begin position="15"/>
        <end position="346"/>
    </location>
</feature>
<dbReference type="PROSITE" id="PS50067">
    <property type="entry name" value="KINESIN_MOTOR_2"/>
    <property type="match status" value="1"/>
</dbReference>
<protein>
    <recommendedName>
        <fullName evidence="10">Kinesin-like protein</fullName>
    </recommendedName>
</protein>
<feature type="compositionally biased region" description="Basic and acidic residues" evidence="12">
    <location>
        <begin position="835"/>
        <end position="846"/>
    </location>
</feature>
<dbReference type="EMBL" id="CAKJTU040000004">
    <property type="protein sequence ID" value="CAH1183048.1"/>
    <property type="molecule type" value="Genomic_DNA"/>
</dbReference>
<feature type="binding site" evidence="9">
    <location>
        <begin position="92"/>
        <end position="99"/>
    </location>
    <ligand>
        <name>ATP</name>
        <dbReference type="ChEBI" id="CHEBI:30616"/>
    </ligand>
</feature>
<dbReference type="InterPro" id="IPR027417">
    <property type="entry name" value="P-loop_NTPase"/>
</dbReference>
<dbReference type="GO" id="GO:0008574">
    <property type="term" value="F:plus-end-directed microtubule motor activity"/>
    <property type="evidence" value="ECO:0007669"/>
    <property type="project" value="TreeGrafter"/>
</dbReference>
<evidence type="ECO:0000256" key="2">
    <source>
        <dbReference type="ARBA" id="ARBA00022490"/>
    </source>
</evidence>
<evidence type="ECO:0000256" key="11">
    <source>
        <dbReference type="SAM" id="Coils"/>
    </source>
</evidence>
<dbReference type="InterPro" id="IPR047149">
    <property type="entry name" value="KIF11-like"/>
</dbReference>
<evidence type="ECO:0000313" key="15">
    <source>
        <dbReference type="Proteomes" id="UP001152799"/>
    </source>
</evidence>
<dbReference type="AlphaFoldDB" id="A0A9P0DTP9"/>